<dbReference type="InterPro" id="IPR050953">
    <property type="entry name" value="N4_N6_ade-DNA_methylase"/>
</dbReference>
<dbReference type="Proteomes" id="UP000188946">
    <property type="component" value="Unassembled WGS sequence"/>
</dbReference>
<dbReference type="PANTHER" id="PTHR33841">
    <property type="entry name" value="DNA METHYLTRANSFERASE YEEA-RELATED"/>
    <property type="match status" value="1"/>
</dbReference>
<evidence type="ECO:0000256" key="1">
    <source>
        <dbReference type="ARBA" id="ARBA00022603"/>
    </source>
</evidence>
<evidence type="ECO:0000313" key="7">
    <source>
        <dbReference type="Proteomes" id="UP000188946"/>
    </source>
</evidence>
<keyword evidence="7" id="KW-1185">Reference proteome</keyword>
<keyword evidence="3" id="KW-0949">S-adenosyl-L-methionine</keyword>
<evidence type="ECO:0000256" key="2">
    <source>
        <dbReference type="ARBA" id="ARBA00022679"/>
    </source>
</evidence>
<dbReference type="Proteomes" id="UP000188600">
    <property type="component" value="Unassembled WGS sequence"/>
</dbReference>
<gene>
    <name evidence="5" type="ORF">BVE84_00835</name>
    <name evidence="4" type="ORF">BVE86_02240</name>
</gene>
<dbReference type="RefSeq" id="WP_076995192.1">
    <property type="nucleotide sequence ID" value="NZ_MSPR01000001.1"/>
</dbReference>
<dbReference type="AlphaFoldDB" id="A0AB36JNY4"/>
<evidence type="ECO:0000313" key="6">
    <source>
        <dbReference type="Proteomes" id="UP000188600"/>
    </source>
</evidence>
<keyword evidence="2" id="KW-0808">Transferase</keyword>
<evidence type="ECO:0000313" key="4">
    <source>
        <dbReference type="EMBL" id="ONK28918.1"/>
    </source>
</evidence>
<organism evidence="4 6">
    <name type="scientific">Streptococcus azizii</name>
    <dbReference type="NCBI Taxonomy" id="1579424"/>
    <lineage>
        <taxon>Bacteria</taxon>
        <taxon>Bacillati</taxon>
        <taxon>Bacillota</taxon>
        <taxon>Bacilli</taxon>
        <taxon>Lactobacillales</taxon>
        <taxon>Streptococcaceae</taxon>
        <taxon>Streptococcus</taxon>
    </lineage>
</organism>
<dbReference type="GO" id="GO:0032259">
    <property type="term" value="P:methylation"/>
    <property type="evidence" value="ECO:0007669"/>
    <property type="project" value="UniProtKB-KW"/>
</dbReference>
<dbReference type="SUPFAM" id="SSF53335">
    <property type="entry name" value="S-adenosyl-L-methionine-dependent methyltransferases"/>
    <property type="match status" value="1"/>
</dbReference>
<comment type="caution">
    <text evidence="4">The sequence shown here is derived from an EMBL/GenBank/DDBJ whole genome shotgun (WGS) entry which is preliminary data.</text>
</comment>
<dbReference type="GO" id="GO:0008168">
    <property type="term" value="F:methyltransferase activity"/>
    <property type="evidence" value="ECO:0007669"/>
    <property type="project" value="UniProtKB-KW"/>
</dbReference>
<reference evidence="6 7" key="1">
    <citation type="submission" date="2016-12" db="EMBL/GenBank/DDBJ databases">
        <authorList>
            <person name="Gulvik C.A."/>
        </authorList>
    </citation>
    <scope>NUCLEOTIDE SEQUENCE [LARGE SCALE GENOMIC DNA]</scope>
    <source>
        <strain evidence="5 7">12-5202</strain>
        <strain evidence="4 6">12-5291</strain>
    </source>
</reference>
<keyword evidence="1 4" id="KW-0489">Methyltransferase</keyword>
<sequence length="505" mass="58541">MSGKREFGDYQTPQEFADRICHFLLKNKNINPKVVVEPTCGRGNFLSSSLQFGAERYFGIELQKEYYDYCKERFKQENIKIINEDIFNFSLKDKTGTEDILLIGNPPWVTNSTLSSLNSTNIPSKSNIKFLKGFDALTGASNFDICEYVILQLLNEYQDTNATLGMLCKTNVARNIFKELHRRKINFEYFEIIEFDSKKIFDINASACLLLMKLSVKESLPLSSDIYEFQGEAIIKKGEFGFKEGKFYSNLEQTFDFDGNSQFEWRQGVKHDNSKVMELTDNDGHLYNGLKERVNIENNLVFPLIKSSMVKKAIIMNSEKSVIVTQRFVKENTEHIKFDYPKTWEYLNSHLSSFEKRKSSIYKNAPQFSMFGIGDYSYSSYKVGVSGFYKKPLFSLLYAHDAKPIMMDDTGYFISFDDYNLAYVAMLCLNSVAVQSFLESIAFLDAKRPYTKKVLQRIDFKKVVSFLTIDELMNTEKELQINPYVTELIYNQFKDYVLGEQLTLF</sequence>
<accession>A0AB36JNY4</accession>
<dbReference type="EMBL" id="MSPR01000001">
    <property type="protein sequence ID" value="ONK31092.1"/>
    <property type="molecule type" value="Genomic_DNA"/>
</dbReference>
<dbReference type="InterPro" id="IPR029063">
    <property type="entry name" value="SAM-dependent_MTases_sf"/>
</dbReference>
<name>A0AB36JNY4_9STRE</name>
<evidence type="ECO:0000313" key="5">
    <source>
        <dbReference type="EMBL" id="ONK31092.1"/>
    </source>
</evidence>
<proteinExistence type="predicted"/>
<dbReference type="PANTHER" id="PTHR33841:SF5">
    <property type="entry name" value="DNA METHYLASE (MODIFICATION METHYLASE) (METHYLTRANSFERASE)-RELATED"/>
    <property type="match status" value="1"/>
</dbReference>
<protein>
    <submittedName>
        <fullName evidence="4">Methyltransferase</fullName>
    </submittedName>
</protein>
<dbReference type="EMBL" id="MSPT01000003">
    <property type="protein sequence ID" value="ONK28918.1"/>
    <property type="molecule type" value="Genomic_DNA"/>
</dbReference>
<dbReference type="Gene3D" id="3.40.50.150">
    <property type="entry name" value="Vaccinia Virus protein VP39"/>
    <property type="match status" value="1"/>
</dbReference>
<dbReference type="CDD" id="cd02440">
    <property type="entry name" value="AdoMet_MTases"/>
    <property type="match status" value="1"/>
</dbReference>
<dbReference type="PRINTS" id="PR00507">
    <property type="entry name" value="N12N6MTFRASE"/>
</dbReference>
<evidence type="ECO:0000256" key="3">
    <source>
        <dbReference type="ARBA" id="ARBA00022691"/>
    </source>
</evidence>